<name>A0ACB0ZKI4_MELEN</name>
<dbReference type="EMBL" id="CAVMJV010000036">
    <property type="protein sequence ID" value="CAK5078625.1"/>
    <property type="molecule type" value="Genomic_DNA"/>
</dbReference>
<protein>
    <submittedName>
        <fullName evidence="1">Uncharacterized protein</fullName>
    </submittedName>
</protein>
<dbReference type="Proteomes" id="UP001497535">
    <property type="component" value="Unassembled WGS sequence"/>
</dbReference>
<gene>
    <name evidence="1" type="ORF">MENTE1834_LOCUS25694</name>
</gene>
<keyword evidence="2" id="KW-1185">Reference proteome</keyword>
<sequence>MPSSINIYCLLFIFSTFLIFEVKNEKCIPLYGENCIAKVLQGSCCGTLSCSRTYAANSNRARYQCLQQACKTGTCNKNDDRCCYGMRCITEQCKYCRLKNQPCDGKDNFCCLGDCINGICTK</sequence>
<reference evidence="1" key="1">
    <citation type="submission" date="2023-11" db="EMBL/GenBank/DDBJ databases">
        <authorList>
            <person name="Poullet M."/>
        </authorList>
    </citation>
    <scope>NUCLEOTIDE SEQUENCE</scope>
    <source>
        <strain evidence="1">E1834</strain>
    </source>
</reference>
<evidence type="ECO:0000313" key="2">
    <source>
        <dbReference type="Proteomes" id="UP001497535"/>
    </source>
</evidence>
<evidence type="ECO:0000313" key="1">
    <source>
        <dbReference type="EMBL" id="CAK5078625.1"/>
    </source>
</evidence>
<proteinExistence type="predicted"/>
<comment type="caution">
    <text evidence="1">The sequence shown here is derived from an EMBL/GenBank/DDBJ whole genome shotgun (WGS) entry which is preliminary data.</text>
</comment>
<accession>A0ACB0ZKI4</accession>
<organism evidence="1 2">
    <name type="scientific">Meloidogyne enterolobii</name>
    <name type="common">Root-knot nematode worm</name>
    <name type="synonym">Meloidogyne mayaguensis</name>
    <dbReference type="NCBI Taxonomy" id="390850"/>
    <lineage>
        <taxon>Eukaryota</taxon>
        <taxon>Metazoa</taxon>
        <taxon>Ecdysozoa</taxon>
        <taxon>Nematoda</taxon>
        <taxon>Chromadorea</taxon>
        <taxon>Rhabditida</taxon>
        <taxon>Tylenchina</taxon>
        <taxon>Tylenchomorpha</taxon>
        <taxon>Tylenchoidea</taxon>
        <taxon>Meloidogynidae</taxon>
        <taxon>Meloidogyninae</taxon>
        <taxon>Meloidogyne</taxon>
    </lineage>
</organism>